<dbReference type="AlphaFoldDB" id="A0A0A8XTE9"/>
<proteinExistence type="inferred from homology"/>
<evidence type="ECO:0000256" key="3">
    <source>
        <dbReference type="ARBA" id="ARBA00022946"/>
    </source>
</evidence>
<name>A0A0A8XTE9_ARUDO</name>
<keyword evidence="3" id="KW-0809">Transit peptide</keyword>
<evidence type="ECO:0000256" key="1">
    <source>
        <dbReference type="ARBA" id="ARBA00007626"/>
    </source>
</evidence>
<dbReference type="Pfam" id="PF13041">
    <property type="entry name" value="PPR_2"/>
    <property type="match status" value="1"/>
</dbReference>
<dbReference type="PANTHER" id="PTHR47936:SF1">
    <property type="entry name" value="PENTATRICOPEPTIDE REPEAT-CONTAINING PROTEIN GUN1, CHLOROPLASTIC"/>
    <property type="match status" value="1"/>
</dbReference>
<keyword evidence="2" id="KW-0677">Repeat</keyword>
<dbReference type="PROSITE" id="PS51375">
    <property type="entry name" value="PPR"/>
    <property type="match status" value="2"/>
</dbReference>
<evidence type="ECO:0000256" key="4">
    <source>
        <dbReference type="PROSITE-ProRule" id="PRU00708"/>
    </source>
</evidence>
<feature type="repeat" description="PPR" evidence="4">
    <location>
        <begin position="64"/>
        <end position="98"/>
    </location>
</feature>
<dbReference type="InterPro" id="IPR011990">
    <property type="entry name" value="TPR-like_helical_dom_sf"/>
</dbReference>
<organism evidence="5">
    <name type="scientific">Arundo donax</name>
    <name type="common">Giant reed</name>
    <name type="synonym">Donax arundinaceus</name>
    <dbReference type="NCBI Taxonomy" id="35708"/>
    <lineage>
        <taxon>Eukaryota</taxon>
        <taxon>Viridiplantae</taxon>
        <taxon>Streptophyta</taxon>
        <taxon>Embryophyta</taxon>
        <taxon>Tracheophyta</taxon>
        <taxon>Spermatophyta</taxon>
        <taxon>Magnoliopsida</taxon>
        <taxon>Liliopsida</taxon>
        <taxon>Poales</taxon>
        <taxon>Poaceae</taxon>
        <taxon>PACMAD clade</taxon>
        <taxon>Arundinoideae</taxon>
        <taxon>Arundineae</taxon>
        <taxon>Arundo</taxon>
    </lineage>
</organism>
<protein>
    <recommendedName>
        <fullName evidence="6">Pentacotripeptide-repeat region of PRORP domain-containing protein</fullName>
    </recommendedName>
</protein>
<dbReference type="InterPro" id="IPR002885">
    <property type="entry name" value="PPR_rpt"/>
</dbReference>
<feature type="repeat" description="PPR" evidence="4">
    <location>
        <begin position="99"/>
        <end position="133"/>
    </location>
</feature>
<evidence type="ECO:0008006" key="6">
    <source>
        <dbReference type="Google" id="ProtNLM"/>
    </source>
</evidence>
<dbReference type="EMBL" id="GBRH01281857">
    <property type="protein sequence ID" value="JAD16038.1"/>
    <property type="molecule type" value="Transcribed_RNA"/>
</dbReference>
<evidence type="ECO:0000256" key="2">
    <source>
        <dbReference type="ARBA" id="ARBA00022737"/>
    </source>
</evidence>
<reference evidence="5" key="1">
    <citation type="submission" date="2014-09" db="EMBL/GenBank/DDBJ databases">
        <authorList>
            <person name="Magalhaes I.L.F."/>
            <person name="Oliveira U."/>
            <person name="Santos F.R."/>
            <person name="Vidigal T.H.D.A."/>
            <person name="Brescovit A.D."/>
            <person name="Santos A.J."/>
        </authorList>
    </citation>
    <scope>NUCLEOTIDE SEQUENCE</scope>
    <source>
        <tissue evidence="5">Shoot tissue taken approximately 20 cm above the soil surface</tissue>
    </source>
</reference>
<reference evidence="5" key="2">
    <citation type="journal article" date="2015" name="Data Brief">
        <title>Shoot transcriptome of the giant reed, Arundo donax.</title>
        <authorList>
            <person name="Barrero R.A."/>
            <person name="Guerrero F.D."/>
            <person name="Moolhuijzen P."/>
            <person name="Goolsby J.A."/>
            <person name="Tidwell J."/>
            <person name="Bellgard S.E."/>
            <person name="Bellgard M.I."/>
        </authorList>
    </citation>
    <scope>NUCLEOTIDE SEQUENCE</scope>
    <source>
        <tissue evidence="5">Shoot tissue taken approximately 20 cm above the soil surface</tissue>
    </source>
</reference>
<dbReference type="NCBIfam" id="TIGR00756">
    <property type="entry name" value="PPR"/>
    <property type="match status" value="3"/>
</dbReference>
<dbReference type="Pfam" id="PF01535">
    <property type="entry name" value="PPR"/>
    <property type="match status" value="2"/>
</dbReference>
<dbReference type="Gene3D" id="1.25.40.10">
    <property type="entry name" value="Tetratricopeptide repeat domain"/>
    <property type="match status" value="1"/>
</dbReference>
<accession>A0A0A8XTE9</accession>
<sequence length="170" mass="19179">MYLLALCECKKIADARSSVVSLCERGLSVQVGYSIFLRSLCRADRMEEALSLFDCIEKHGSFRDQYMYGSLIHAFLRRGEFEDAVAMLTEMKNAGIPQSTHIYTSFIVYYFQKRDVAKALDVLKEMKENGCEPTVVTYSALIRGHIAMGMVSEGLGCFPTNEAERTCTRL</sequence>
<comment type="similarity">
    <text evidence="1">Belongs to the PPR family. P subfamily.</text>
</comment>
<dbReference type="PANTHER" id="PTHR47936">
    <property type="entry name" value="PPR_LONG DOMAIN-CONTAINING PROTEIN"/>
    <property type="match status" value="1"/>
</dbReference>
<evidence type="ECO:0000313" key="5">
    <source>
        <dbReference type="EMBL" id="JAD16038.1"/>
    </source>
</evidence>